<gene>
    <name evidence="9" type="ORF">VFSR5_A0262</name>
</gene>
<dbReference type="RefSeq" id="WP_005422160.1">
    <property type="nucleotide sequence ID" value="NZ_CM001401.1"/>
</dbReference>
<comment type="caution">
    <text evidence="9">The sequence shown here is derived from an EMBL/GenBank/DDBJ whole genome shotgun (WGS) entry which is preliminary data.</text>
</comment>
<feature type="transmembrane region" description="Helical" evidence="6">
    <location>
        <begin position="268"/>
        <end position="289"/>
    </location>
</feature>
<evidence type="ECO:0000313" key="9">
    <source>
        <dbReference type="EMBL" id="EHN68965.1"/>
    </source>
</evidence>
<dbReference type="InterPro" id="IPR052163">
    <property type="entry name" value="DGC-Regulatory_Protein"/>
</dbReference>
<dbReference type="EMBL" id="AHIH01000010">
    <property type="protein sequence ID" value="EHN68965.1"/>
    <property type="molecule type" value="Genomic_DNA"/>
</dbReference>
<evidence type="ECO:0000256" key="4">
    <source>
        <dbReference type="ARBA" id="ARBA00022989"/>
    </source>
</evidence>
<dbReference type="InterPro" id="IPR042240">
    <property type="entry name" value="CHASE_sf"/>
</dbReference>
<evidence type="ECO:0000256" key="6">
    <source>
        <dbReference type="SAM" id="Phobius"/>
    </source>
</evidence>
<proteinExistence type="predicted"/>
<dbReference type="Pfam" id="PF03924">
    <property type="entry name" value="CHASE"/>
    <property type="match status" value="1"/>
</dbReference>
<keyword evidence="3 6" id="KW-0812">Transmembrane</keyword>
<feature type="domain" description="GGDEF" evidence="8">
    <location>
        <begin position="325"/>
        <end position="451"/>
    </location>
</feature>
<evidence type="ECO:0000256" key="3">
    <source>
        <dbReference type="ARBA" id="ARBA00022692"/>
    </source>
</evidence>
<evidence type="ECO:0000256" key="2">
    <source>
        <dbReference type="ARBA" id="ARBA00004370"/>
    </source>
</evidence>
<organism evidence="9 10">
    <name type="scientific">Aliivibrio fischeri SR5</name>
    <dbReference type="NCBI Taxonomy" id="1088719"/>
    <lineage>
        <taxon>Bacteria</taxon>
        <taxon>Pseudomonadati</taxon>
        <taxon>Pseudomonadota</taxon>
        <taxon>Gammaproteobacteria</taxon>
        <taxon>Vibrionales</taxon>
        <taxon>Vibrionaceae</taxon>
        <taxon>Aliivibrio</taxon>
    </lineage>
</organism>
<dbReference type="Gene3D" id="3.30.70.270">
    <property type="match status" value="1"/>
</dbReference>
<name>A0AAV3EQ42_ALIFS</name>
<dbReference type="InterPro" id="IPR029787">
    <property type="entry name" value="Nucleotide_cyclase"/>
</dbReference>
<dbReference type="GO" id="GO:0007165">
    <property type="term" value="P:signal transduction"/>
    <property type="evidence" value="ECO:0007669"/>
    <property type="project" value="UniProtKB-ARBA"/>
</dbReference>
<dbReference type="PROSITE" id="PS50887">
    <property type="entry name" value="GGDEF"/>
    <property type="match status" value="1"/>
</dbReference>
<comment type="cofactor">
    <cofactor evidence="1">
        <name>Mg(2+)</name>
        <dbReference type="ChEBI" id="CHEBI:18420"/>
    </cofactor>
</comment>
<dbReference type="InterPro" id="IPR000160">
    <property type="entry name" value="GGDEF_dom"/>
</dbReference>
<comment type="subcellular location">
    <subcellularLocation>
        <location evidence="2">Membrane</location>
    </subcellularLocation>
</comment>
<dbReference type="SUPFAM" id="SSF55073">
    <property type="entry name" value="Nucleotide cyclase"/>
    <property type="match status" value="1"/>
</dbReference>
<dbReference type="CDD" id="cd01949">
    <property type="entry name" value="GGDEF"/>
    <property type="match status" value="1"/>
</dbReference>
<evidence type="ECO:0000256" key="1">
    <source>
        <dbReference type="ARBA" id="ARBA00001946"/>
    </source>
</evidence>
<reference evidence="9 10" key="1">
    <citation type="journal article" date="2012" name="J. Bacteriol.">
        <title>Draft Genome Sequence of Vibrio fischeri SR5, a Strain Isolated from the Light Organ of the Mediterranean Squid Sepiola robusta.</title>
        <authorList>
            <person name="Gyllborg M.C."/>
            <person name="Sahl J.W."/>
            <person name="Cronin D.C.III."/>
            <person name="Rasko D.A."/>
            <person name="Mandel M.J."/>
        </authorList>
    </citation>
    <scope>NUCLEOTIDE SEQUENCE [LARGE SCALE GENOMIC DNA]</scope>
    <source>
        <strain evidence="9 10">SR5</strain>
    </source>
</reference>
<dbReference type="FunFam" id="3.30.70.270:FF:000001">
    <property type="entry name" value="Diguanylate cyclase domain protein"/>
    <property type="match status" value="1"/>
</dbReference>
<dbReference type="PANTHER" id="PTHR46663:SF2">
    <property type="entry name" value="GGDEF DOMAIN-CONTAINING PROTEIN"/>
    <property type="match status" value="1"/>
</dbReference>
<evidence type="ECO:0000256" key="5">
    <source>
        <dbReference type="ARBA" id="ARBA00023136"/>
    </source>
</evidence>
<dbReference type="GO" id="GO:0016020">
    <property type="term" value="C:membrane"/>
    <property type="evidence" value="ECO:0007669"/>
    <property type="project" value="UniProtKB-SubCell"/>
</dbReference>
<dbReference type="GO" id="GO:0003824">
    <property type="term" value="F:catalytic activity"/>
    <property type="evidence" value="ECO:0007669"/>
    <property type="project" value="UniProtKB-ARBA"/>
</dbReference>
<dbReference type="PROSITE" id="PS50839">
    <property type="entry name" value="CHASE"/>
    <property type="match status" value="1"/>
</dbReference>
<dbReference type="Gene3D" id="3.30.450.350">
    <property type="entry name" value="CHASE domain"/>
    <property type="match status" value="1"/>
</dbReference>
<sequence>MKAKLFFTKRISIITFICCCFFLVTWVIEELHQKQNNFLHNQISNKAKVELAKVRSDLESAIYSDIYYANSLATLLTVNPESTIEQWDPIAQELYRDSQYIRHLAIAPNDVVKYLYPLKGNERAIDLDLRSIPIQWITVQKARNNESIFIAGPVDLFQGGKAFIARMPVFLDPPFNTQYWGSISIVLNIDALFYGTGVYQLKVKYPFAMRGKDSQGEFGELFLGKERVFDDPIAVEKVTLPYGSWQLAIQKQSLEMWYPWYRIQIVRLVGYAFFGLGVFALVIIFRLYVMAINSSLEDELTHLPNRRYFMYTLNTLFMKAKKKNKSFVLVNLDLNKFKRINDTYGHAAGDAVLKDVATRIVSLLRSNDVVARVGGDEFLILLPRVHKKDDIELIMEKIEMCISSSPVKFKEWEIRVETSIGYALYLEEMKSPDELLHQADQNMYLNKHNDQ</sequence>
<feature type="domain" description="CHASE" evidence="7">
    <location>
        <begin position="111"/>
        <end position="201"/>
    </location>
</feature>
<dbReference type="PANTHER" id="PTHR46663">
    <property type="entry name" value="DIGUANYLATE CYCLASE DGCT-RELATED"/>
    <property type="match status" value="1"/>
</dbReference>
<dbReference type="NCBIfam" id="TIGR00254">
    <property type="entry name" value="GGDEF"/>
    <property type="match status" value="1"/>
</dbReference>
<protein>
    <submittedName>
        <fullName evidence="9">Ggdef family protein</fullName>
    </submittedName>
</protein>
<dbReference type="InterPro" id="IPR043128">
    <property type="entry name" value="Rev_trsase/Diguanyl_cyclase"/>
</dbReference>
<keyword evidence="5 6" id="KW-0472">Membrane</keyword>
<accession>A0AAV3EQ42</accession>
<dbReference type="SMART" id="SM00267">
    <property type="entry name" value="GGDEF"/>
    <property type="match status" value="1"/>
</dbReference>
<dbReference type="InterPro" id="IPR006189">
    <property type="entry name" value="CHASE_dom"/>
</dbReference>
<dbReference type="Proteomes" id="UP000004521">
    <property type="component" value="Chromosome II"/>
</dbReference>
<evidence type="ECO:0000259" key="7">
    <source>
        <dbReference type="PROSITE" id="PS50839"/>
    </source>
</evidence>
<evidence type="ECO:0000259" key="8">
    <source>
        <dbReference type="PROSITE" id="PS50887"/>
    </source>
</evidence>
<dbReference type="SMART" id="SM01079">
    <property type="entry name" value="CHASE"/>
    <property type="match status" value="1"/>
</dbReference>
<keyword evidence="4 6" id="KW-1133">Transmembrane helix</keyword>
<dbReference type="Pfam" id="PF00990">
    <property type="entry name" value="GGDEF"/>
    <property type="match status" value="1"/>
</dbReference>
<evidence type="ECO:0000313" key="10">
    <source>
        <dbReference type="Proteomes" id="UP000004521"/>
    </source>
</evidence>
<dbReference type="AlphaFoldDB" id="A0AAV3EQ42"/>
<feature type="transmembrane region" description="Helical" evidence="6">
    <location>
        <begin position="12"/>
        <end position="28"/>
    </location>
</feature>